<keyword evidence="2" id="KW-1133">Transmembrane helix</keyword>
<dbReference type="Gene3D" id="1.10.260.40">
    <property type="entry name" value="lambda repressor-like DNA-binding domains"/>
    <property type="match status" value="1"/>
</dbReference>
<feature type="domain" description="Cytoskeleton protein RodZ-like C-terminal" evidence="3">
    <location>
        <begin position="213"/>
        <end position="285"/>
    </location>
</feature>
<evidence type="ECO:0000313" key="4">
    <source>
        <dbReference type="EMBL" id="AKJ67409.1"/>
    </source>
</evidence>
<sequence length="287" mass="29701">MLIEDVGARLKVSASKLKALEAGQWEHLPEMPFVQGLVRGYARLLDVDPSPMTEALRPFGRRAAIDIPPPSPNAPSIPRSPARFRSPVGNAAGPRLVWIVIIIIAVGAGILWFGNRRHNERKVSTSVASAPVAQSGPNAASDGVASAGVADQQAVTGGAASAVLPSTQSASPASAPADQTPTSEPVANQAVTPATTSAPDAASSTQAKTGQLRLQLSGDSWIEVRQSDGKVVFSRLLHAGDQQDITGTPPLKVVIGNTAGVASLQYDNQPVDVKTRGNGNVARLTLP</sequence>
<feature type="compositionally biased region" description="Low complexity" evidence="1">
    <location>
        <begin position="165"/>
        <end position="183"/>
    </location>
</feature>
<evidence type="ECO:0000313" key="5">
    <source>
        <dbReference type="Proteomes" id="UP000036700"/>
    </source>
</evidence>
<dbReference type="KEGG" id="ptx:ABW99_03330"/>
<dbReference type="GO" id="GO:0003677">
    <property type="term" value="F:DNA binding"/>
    <property type="evidence" value="ECO:0007669"/>
    <property type="project" value="InterPro"/>
</dbReference>
<dbReference type="Proteomes" id="UP000036700">
    <property type="component" value="Chromosome"/>
</dbReference>
<dbReference type="InterPro" id="IPR025194">
    <property type="entry name" value="RodZ-like_C"/>
</dbReference>
<dbReference type="STRING" id="445709.ABW99_03330"/>
<dbReference type="EMBL" id="CP011568">
    <property type="protein sequence ID" value="AKJ67409.1"/>
    <property type="molecule type" value="Genomic_DNA"/>
</dbReference>
<proteinExistence type="predicted"/>
<evidence type="ECO:0000256" key="2">
    <source>
        <dbReference type="SAM" id="Phobius"/>
    </source>
</evidence>
<feature type="transmembrane region" description="Helical" evidence="2">
    <location>
        <begin position="96"/>
        <end position="114"/>
    </location>
</feature>
<dbReference type="InterPro" id="IPR010982">
    <property type="entry name" value="Lambda_DNA-bd_dom_sf"/>
</dbReference>
<dbReference type="Pfam" id="PF13464">
    <property type="entry name" value="RodZ_C"/>
    <property type="match status" value="1"/>
</dbReference>
<organism evidence="4 5">
    <name type="scientific">Pandoraea thiooxydans</name>
    <dbReference type="NCBI Taxonomy" id="445709"/>
    <lineage>
        <taxon>Bacteria</taxon>
        <taxon>Pseudomonadati</taxon>
        <taxon>Pseudomonadota</taxon>
        <taxon>Betaproteobacteria</taxon>
        <taxon>Burkholderiales</taxon>
        <taxon>Burkholderiaceae</taxon>
        <taxon>Pandoraea</taxon>
    </lineage>
</organism>
<reference evidence="5" key="1">
    <citation type="submission" date="2015-06" db="EMBL/GenBank/DDBJ databases">
        <authorList>
            <person name="Lim Y.L."/>
            <person name="Ee R."/>
            <person name="Yong D."/>
            <person name="How K.Y."/>
            <person name="Yin W.F."/>
            <person name="Chan K.G."/>
        </authorList>
    </citation>
    <scope>NUCLEOTIDE SEQUENCE [LARGE SCALE GENOMIC DNA]</scope>
    <source>
        <strain evidence="5">DSM 25325</strain>
    </source>
</reference>
<keyword evidence="2" id="KW-0472">Membrane</keyword>
<dbReference type="AlphaFoldDB" id="A0A0G3EN56"/>
<dbReference type="PANTHER" id="PTHR34475">
    <property type="match status" value="1"/>
</dbReference>
<feature type="region of interest" description="Disordered" evidence="1">
    <location>
        <begin position="163"/>
        <end position="210"/>
    </location>
</feature>
<keyword evidence="5" id="KW-1185">Reference proteome</keyword>
<dbReference type="PANTHER" id="PTHR34475:SF1">
    <property type="entry name" value="CYTOSKELETON PROTEIN RODZ"/>
    <property type="match status" value="1"/>
</dbReference>
<accession>A0A0G3EN56</accession>
<evidence type="ECO:0000259" key="3">
    <source>
        <dbReference type="Pfam" id="PF13464"/>
    </source>
</evidence>
<keyword evidence="2" id="KW-0812">Transmembrane</keyword>
<evidence type="ECO:0000256" key="1">
    <source>
        <dbReference type="SAM" id="MobiDB-lite"/>
    </source>
</evidence>
<dbReference type="Pfam" id="PF13413">
    <property type="entry name" value="HTH_25"/>
    <property type="match status" value="1"/>
</dbReference>
<dbReference type="PATRIC" id="fig|445709.3.peg.713"/>
<protein>
    <recommendedName>
        <fullName evidence="3">Cytoskeleton protein RodZ-like C-terminal domain-containing protein</fullName>
    </recommendedName>
</protein>
<gene>
    <name evidence="4" type="ORF">ABW99_03330</name>
</gene>
<feature type="compositionally biased region" description="Low complexity" evidence="1">
    <location>
        <begin position="192"/>
        <end position="205"/>
    </location>
</feature>
<name>A0A0G3EN56_9BURK</name>
<dbReference type="InterPro" id="IPR050400">
    <property type="entry name" value="Bact_Cytoskel_RodZ"/>
</dbReference>